<dbReference type="Proteomes" id="UP000014254">
    <property type="component" value="Unassembled WGS sequence"/>
</dbReference>
<organism evidence="1 2">
    <name type="scientific">Mucor circinelloides f. circinelloides (strain 1006PhL)</name>
    <name type="common">Mucormycosis agent</name>
    <name type="synonym">Calyptromyces circinelloides</name>
    <dbReference type="NCBI Taxonomy" id="1220926"/>
    <lineage>
        <taxon>Eukaryota</taxon>
        <taxon>Fungi</taxon>
        <taxon>Fungi incertae sedis</taxon>
        <taxon>Mucoromycota</taxon>
        <taxon>Mucoromycotina</taxon>
        <taxon>Mucoromycetes</taxon>
        <taxon>Mucorales</taxon>
        <taxon>Mucorineae</taxon>
        <taxon>Mucoraceae</taxon>
        <taxon>Mucor</taxon>
    </lineage>
</organism>
<reference evidence="2" key="1">
    <citation type="submission" date="2013-05" db="EMBL/GenBank/DDBJ databases">
        <title>The Genome sequence of Mucor circinelloides f. circinelloides 1006PhL.</title>
        <authorList>
            <consortium name="The Broad Institute Genomics Platform"/>
            <person name="Cuomo C."/>
            <person name="Earl A."/>
            <person name="Findley K."/>
            <person name="Lee S.C."/>
            <person name="Walker B."/>
            <person name="Young S."/>
            <person name="Zeng Q."/>
            <person name="Gargeya S."/>
            <person name="Fitzgerald M."/>
            <person name="Haas B."/>
            <person name="Abouelleil A."/>
            <person name="Allen A.W."/>
            <person name="Alvarado L."/>
            <person name="Arachchi H.M."/>
            <person name="Berlin A.M."/>
            <person name="Chapman S.B."/>
            <person name="Gainer-Dewar J."/>
            <person name="Goldberg J."/>
            <person name="Griggs A."/>
            <person name="Gujja S."/>
            <person name="Hansen M."/>
            <person name="Howarth C."/>
            <person name="Imamovic A."/>
            <person name="Ireland A."/>
            <person name="Larimer J."/>
            <person name="McCowan C."/>
            <person name="Murphy C."/>
            <person name="Pearson M."/>
            <person name="Poon T.W."/>
            <person name="Priest M."/>
            <person name="Roberts A."/>
            <person name="Saif S."/>
            <person name="Shea T."/>
            <person name="Sisk P."/>
            <person name="Sykes S."/>
            <person name="Wortman J."/>
            <person name="Nusbaum C."/>
            <person name="Birren B."/>
        </authorList>
    </citation>
    <scope>NUCLEOTIDE SEQUENCE [LARGE SCALE GENOMIC DNA]</scope>
    <source>
        <strain evidence="2">1006PhL</strain>
    </source>
</reference>
<accession>S2JRU3</accession>
<dbReference type="AlphaFoldDB" id="S2JRU3"/>
<protein>
    <submittedName>
        <fullName evidence="1">Uncharacterized protein</fullName>
    </submittedName>
</protein>
<dbReference type="InParanoid" id="S2JRU3"/>
<gene>
    <name evidence="1" type="ORF">HMPREF1544_00443</name>
</gene>
<dbReference type="EMBL" id="KE123898">
    <property type="protein sequence ID" value="EPB92714.1"/>
    <property type="molecule type" value="Genomic_DNA"/>
</dbReference>
<dbReference type="OrthoDB" id="2284087at2759"/>
<evidence type="ECO:0000313" key="2">
    <source>
        <dbReference type="Proteomes" id="UP000014254"/>
    </source>
</evidence>
<dbReference type="OMA" id="YHHEPLF"/>
<keyword evidence="2" id="KW-1185">Reference proteome</keyword>
<proteinExistence type="predicted"/>
<name>S2JRU3_MUCC1</name>
<sequence length="101" mass="11476">MSHYKHVPFTSNLQMWSPSPSLVSLDLNMTAFPYSTAASTQTVAPNYYHHEPLFYPAASSSAFQSSSNRNQYNYNNHASSIVQFSADYSIRTTKKKEAWQD</sequence>
<dbReference type="VEuPathDB" id="FungiDB:HMPREF1544_00443"/>
<feature type="non-terminal residue" evidence="1">
    <location>
        <position position="101"/>
    </location>
</feature>
<evidence type="ECO:0000313" key="1">
    <source>
        <dbReference type="EMBL" id="EPB92714.1"/>
    </source>
</evidence>